<organism evidence="2 3">
    <name type="scientific">Eleginops maclovinus</name>
    <name type="common">Patagonian blennie</name>
    <name type="synonym">Eleginus maclovinus</name>
    <dbReference type="NCBI Taxonomy" id="56733"/>
    <lineage>
        <taxon>Eukaryota</taxon>
        <taxon>Metazoa</taxon>
        <taxon>Chordata</taxon>
        <taxon>Craniata</taxon>
        <taxon>Vertebrata</taxon>
        <taxon>Euteleostomi</taxon>
        <taxon>Actinopterygii</taxon>
        <taxon>Neopterygii</taxon>
        <taxon>Teleostei</taxon>
        <taxon>Neoteleostei</taxon>
        <taxon>Acanthomorphata</taxon>
        <taxon>Eupercaria</taxon>
        <taxon>Perciformes</taxon>
        <taxon>Notothenioidei</taxon>
        <taxon>Eleginopidae</taxon>
        <taxon>Eleginops</taxon>
    </lineage>
</organism>
<reference evidence="2 3" key="1">
    <citation type="journal article" date="2023" name="Genes (Basel)">
        <title>Chromosome-Level Genome Assembly and Circadian Gene Repertoire of the Patagonia Blennie Eleginops maclovinus-The Closest Ancestral Proxy of Antarctic Cryonotothenioids.</title>
        <authorList>
            <person name="Cheng C.C."/>
            <person name="Rivera-Colon A.G."/>
            <person name="Minhas B.F."/>
            <person name="Wilson L."/>
            <person name="Rayamajhi N."/>
            <person name="Vargas-Chacoff L."/>
            <person name="Catchen J.M."/>
        </authorList>
    </citation>
    <scope>NUCLEOTIDE SEQUENCE [LARGE SCALE GENOMIC DNA]</scope>
    <source>
        <strain evidence="2">JMC-PN-2008</strain>
    </source>
</reference>
<dbReference type="InterPro" id="IPR001810">
    <property type="entry name" value="F-box_dom"/>
</dbReference>
<dbReference type="PROSITE" id="PS50181">
    <property type="entry name" value="FBOX"/>
    <property type="match status" value="1"/>
</dbReference>
<dbReference type="Proteomes" id="UP001346869">
    <property type="component" value="Unassembled WGS sequence"/>
</dbReference>
<keyword evidence="3" id="KW-1185">Reference proteome</keyword>
<gene>
    <name evidence="2" type="ORF">PBY51_013480</name>
</gene>
<dbReference type="PANTHER" id="PTHR38926:SF72">
    <property type="entry name" value="IM:7136021-RELATED"/>
    <property type="match status" value="1"/>
</dbReference>
<evidence type="ECO:0000259" key="1">
    <source>
        <dbReference type="PROSITE" id="PS50181"/>
    </source>
</evidence>
<dbReference type="PANTHER" id="PTHR38926">
    <property type="entry name" value="F-BOX DOMAIN CONTAINING PROTEIN, EXPRESSED"/>
    <property type="match status" value="1"/>
</dbReference>
<protein>
    <recommendedName>
        <fullName evidence="1">F-box domain-containing protein</fullName>
    </recommendedName>
</protein>
<evidence type="ECO:0000313" key="3">
    <source>
        <dbReference type="Proteomes" id="UP001346869"/>
    </source>
</evidence>
<dbReference type="SMART" id="SM00256">
    <property type="entry name" value="FBOX"/>
    <property type="match status" value="1"/>
</dbReference>
<dbReference type="InterPro" id="IPR036047">
    <property type="entry name" value="F-box-like_dom_sf"/>
</dbReference>
<accession>A0AAN8AUH5</accession>
<dbReference type="Gene3D" id="1.20.1280.50">
    <property type="match status" value="1"/>
</dbReference>
<dbReference type="InterPro" id="IPR032675">
    <property type="entry name" value="LRR_dom_sf"/>
</dbReference>
<dbReference type="SUPFAM" id="SSF52047">
    <property type="entry name" value="RNI-like"/>
    <property type="match status" value="1"/>
</dbReference>
<comment type="caution">
    <text evidence="2">The sequence shown here is derived from an EMBL/GenBank/DDBJ whole genome shotgun (WGS) entry which is preliminary data.</text>
</comment>
<dbReference type="AlphaFoldDB" id="A0AAN8AUH5"/>
<evidence type="ECO:0000313" key="2">
    <source>
        <dbReference type="EMBL" id="KAK5872818.1"/>
    </source>
</evidence>
<dbReference type="EMBL" id="JAUZQC010000004">
    <property type="protein sequence ID" value="KAK5872818.1"/>
    <property type="molecule type" value="Genomic_DNA"/>
</dbReference>
<dbReference type="SUPFAM" id="SSF81383">
    <property type="entry name" value="F-box domain"/>
    <property type="match status" value="1"/>
</dbReference>
<dbReference type="Gene3D" id="3.80.10.10">
    <property type="entry name" value="Ribonuclease Inhibitor"/>
    <property type="match status" value="2"/>
</dbReference>
<reference evidence="2 3" key="2">
    <citation type="journal article" date="2023" name="Mol. Biol. Evol.">
        <title>Genomics of Secondarily Temperate Adaptation in the Only Non-Antarctic Icefish.</title>
        <authorList>
            <person name="Rivera-Colon A.G."/>
            <person name="Rayamajhi N."/>
            <person name="Minhas B.F."/>
            <person name="Madrigal G."/>
            <person name="Bilyk K.T."/>
            <person name="Yoon V."/>
            <person name="Hune M."/>
            <person name="Gregory S."/>
            <person name="Cheng C.H.C."/>
            <person name="Catchen J.M."/>
        </authorList>
    </citation>
    <scope>NUCLEOTIDE SEQUENCE [LARGE SCALE GENOMIC DNA]</scope>
    <source>
        <strain evidence="2">JMC-PN-2008</strain>
    </source>
</reference>
<proteinExistence type="predicted"/>
<dbReference type="Pfam" id="PF12937">
    <property type="entry name" value="F-box-like"/>
    <property type="match status" value="1"/>
</dbReference>
<feature type="domain" description="F-box" evidence="1">
    <location>
        <begin position="2"/>
        <end position="48"/>
    </location>
</feature>
<sequence>MAQPAQQLPAEIWVHVFGYLSASDKFSVRTACKYFKKLIDHGSLWKDWSVVLGFHKGYYNSQFWGTLRRRRVTSVVLRGTKATDLKRLASSIPTLTTVVTYQSSQASLGFLKECTNLKRLAIRGSGTPLLLDGSTVYEPKQLTHLSMCDVKLPTTAVSSLISAVVKFKNLTSLVCHKVGIIEDTFLMVHSILTCLPKLKHLSLSVGHTLCTFHNNSRPNPGPLGGDDAPVLSSLELIDCMDYSFEEDVMKRMPGLKSLAVFYNHSHHRIPGGQDGGHLKTWLRDLSQLSTLVIVKGPPVKNYVTSIPATVTSLTLCIAGLSPQDMEAVSVQVPNLLHLHIDPWPSHLGAHAAQIPQLFPKLKSLKLRHEHVSEKDFLQLHQLKDLEYLEILDIRPHLSELTGKLQALTNVRLQVITSPRNIDVLTCPCVCQVN</sequence>
<name>A0AAN8AUH5_ELEMC</name>